<dbReference type="InterPro" id="IPR052155">
    <property type="entry name" value="Biofilm_reg_signaling"/>
</dbReference>
<dbReference type="Gene3D" id="3.20.20.450">
    <property type="entry name" value="EAL domain"/>
    <property type="match status" value="1"/>
</dbReference>
<evidence type="ECO:0000259" key="2">
    <source>
        <dbReference type="PROSITE" id="PS50883"/>
    </source>
</evidence>
<sequence>MNNRPRQPKSRLASLLGTGQLAAVVVALAVAGSILLAYQFITLRRTLVGDMAVHASIIADNIAAPLMFQDRDAATEMLRSFHPAPFLTMATALDRNGTIFAEYLRDGGKQSTHADSWFAPVIVTRAVVYQGRTLGQVRLVADTTGIRDGLLGYGALLGLAFLGALLTSGLVSRKIRSRMARAERELAYLAYTDPVTDLPNRRASNETLDAMLERAGTQGEKVGVLLIDLDNFKVVNDTAGHDAGDQLLREVARLLRAQVRETDLVARIGGDEFIVIAGAMRTTEELDHLAHRIIEALQRPLQLNGTEFLATASIGAAVFPDDAASAPELVSNADTALYEAKDAGRNRLGRFRREMIMAAQRRAQLERDLRRALATRSLEVFYQPQFDCASKQLVGVEALVRWRHPEHGFIGPDEFIPIAESCGLIGELGTWVLEQACIDVIALGEHTGLPLSVAVNVSARQFRDNEFIEVVRNILGSTGLPAARLELELTETVLMDDVSRAAGFMHALRSLGVRMSIDDFGTGYSSLAYLQSFPIDQLKLDRSFVRPLPRDGATLAGAVIALAHSFNLTVVAEGVETAEQLAWLRAAGCDVMQGYLLGRPAPLEALRSAAGLAVA</sequence>
<dbReference type="PANTHER" id="PTHR44757:SF2">
    <property type="entry name" value="BIOFILM ARCHITECTURE MAINTENANCE PROTEIN MBAA"/>
    <property type="match status" value="1"/>
</dbReference>
<gene>
    <name evidence="4" type="ORF">ACFFJK_02225</name>
</gene>
<name>A0ABV6FAZ5_9BURK</name>
<dbReference type="Proteomes" id="UP001589773">
    <property type="component" value="Unassembled WGS sequence"/>
</dbReference>
<dbReference type="EMBL" id="JBHLWP010000003">
    <property type="protein sequence ID" value="MFC0250693.1"/>
    <property type="molecule type" value="Genomic_DNA"/>
</dbReference>
<dbReference type="NCBIfam" id="TIGR00254">
    <property type="entry name" value="GGDEF"/>
    <property type="match status" value="1"/>
</dbReference>
<dbReference type="PROSITE" id="PS50883">
    <property type="entry name" value="EAL"/>
    <property type="match status" value="1"/>
</dbReference>
<feature type="domain" description="GGDEF" evidence="3">
    <location>
        <begin position="220"/>
        <end position="353"/>
    </location>
</feature>
<evidence type="ECO:0000256" key="1">
    <source>
        <dbReference type="SAM" id="Phobius"/>
    </source>
</evidence>
<dbReference type="InterPro" id="IPR043128">
    <property type="entry name" value="Rev_trsase/Diguanyl_cyclase"/>
</dbReference>
<dbReference type="PROSITE" id="PS50887">
    <property type="entry name" value="GGDEF"/>
    <property type="match status" value="1"/>
</dbReference>
<evidence type="ECO:0000313" key="5">
    <source>
        <dbReference type="Proteomes" id="UP001589773"/>
    </source>
</evidence>
<dbReference type="SUPFAM" id="SSF141868">
    <property type="entry name" value="EAL domain-like"/>
    <property type="match status" value="1"/>
</dbReference>
<dbReference type="RefSeq" id="WP_379677459.1">
    <property type="nucleotide sequence ID" value="NZ_JBHLWP010000003.1"/>
</dbReference>
<dbReference type="SMART" id="SM00267">
    <property type="entry name" value="GGDEF"/>
    <property type="match status" value="1"/>
</dbReference>
<evidence type="ECO:0000313" key="4">
    <source>
        <dbReference type="EMBL" id="MFC0250693.1"/>
    </source>
</evidence>
<feature type="domain" description="EAL" evidence="2">
    <location>
        <begin position="362"/>
        <end position="614"/>
    </location>
</feature>
<feature type="transmembrane region" description="Helical" evidence="1">
    <location>
        <begin position="150"/>
        <end position="171"/>
    </location>
</feature>
<dbReference type="CDD" id="cd01949">
    <property type="entry name" value="GGDEF"/>
    <property type="match status" value="1"/>
</dbReference>
<dbReference type="InterPro" id="IPR029787">
    <property type="entry name" value="Nucleotide_cyclase"/>
</dbReference>
<protein>
    <submittedName>
        <fullName evidence="4">Bifunctional diguanylate cyclase/phosphodiesterase</fullName>
    </submittedName>
</protein>
<keyword evidence="5" id="KW-1185">Reference proteome</keyword>
<organism evidence="4 5">
    <name type="scientific">Massilia consociata</name>
    <dbReference type="NCBI Taxonomy" id="760117"/>
    <lineage>
        <taxon>Bacteria</taxon>
        <taxon>Pseudomonadati</taxon>
        <taxon>Pseudomonadota</taxon>
        <taxon>Betaproteobacteria</taxon>
        <taxon>Burkholderiales</taxon>
        <taxon>Oxalobacteraceae</taxon>
        <taxon>Telluria group</taxon>
        <taxon>Massilia</taxon>
    </lineage>
</organism>
<evidence type="ECO:0000259" key="3">
    <source>
        <dbReference type="PROSITE" id="PS50887"/>
    </source>
</evidence>
<dbReference type="Pfam" id="PF00990">
    <property type="entry name" value="GGDEF"/>
    <property type="match status" value="1"/>
</dbReference>
<dbReference type="SMART" id="SM00052">
    <property type="entry name" value="EAL"/>
    <property type="match status" value="1"/>
</dbReference>
<dbReference type="SUPFAM" id="SSF55073">
    <property type="entry name" value="Nucleotide cyclase"/>
    <property type="match status" value="1"/>
</dbReference>
<dbReference type="InterPro" id="IPR000160">
    <property type="entry name" value="GGDEF_dom"/>
</dbReference>
<proteinExistence type="predicted"/>
<dbReference type="Gene3D" id="3.30.70.270">
    <property type="match status" value="1"/>
</dbReference>
<accession>A0ABV6FAZ5</accession>
<dbReference type="PANTHER" id="PTHR44757">
    <property type="entry name" value="DIGUANYLATE CYCLASE DGCP"/>
    <property type="match status" value="1"/>
</dbReference>
<dbReference type="InterPro" id="IPR033417">
    <property type="entry name" value="CHASE8"/>
</dbReference>
<dbReference type="Pfam" id="PF00563">
    <property type="entry name" value="EAL"/>
    <property type="match status" value="1"/>
</dbReference>
<dbReference type="CDD" id="cd01948">
    <property type="entry name" value="EAL"/>
    <property type="match status" value="1"/>
</dbReference>
<comment type="caution">
    <text evidence="4">The sequence shown here is derived from an EMBL/GenBank/DDBJ whole genome shotgun (WGS) entry which is preliminary data.</text>
</comment>
<dbReference type="InterPro" id="IPR001633">
    <property type="entry name" value="EAL_dom"/>
</dbReference>
<dbReference type="Pfam" id="PF17152">
    <property type="entry name" value="CHASE8"/>
    <property type="match status" value="1"/>
</dbReference>
<reference evidence="4 5" key="1">
    <citation type="submission" date="2024-09" db="EMBL/GenBank/DDBJ databases">
        <authorList>
            <person name="Sun Q."/>
            <person name="Mori K."/>
        </authorList>
    </citation>
    <scope>NUCLEOTIDE SEQUENCE [LARGE SCALE GENOMIC DNA]</scope>
    <source>
        <strain evidence="4 5">CCM 7792</strain>
    </source>
</reference>
<keyword evidence="1" id="KW-1133">Transmembrane helix</keyword>
<keyword evidence="1" id="KW-0812">Transmembrane</keyword>
<feature type="transmembrane region" description="Helical" evidence="1">
    <location>
        <begin position="21"/>
        <end position="41"/>
    </location>
</feature>
<dbReference type="InterPro" id="IPR035919">
    <property type="entry name" value="EAL_sf"/>
</dbReference>
<keyword evidence="1" id="KW-0472">Membrane</keyword>